<feature type="compositionally biased region" description="Low complexity" evidence="1">
    <location>
        <begin position="214"/>
        <end position="229"/>
    </location>
</feature>
<feature type="compositionally biased region" description="Low complexity" evidence="1">
    <location>
        <begin position="313"/>
        <end position="324"/>
    </location>
</feature>
<dbReference type="VEuPathDB" id="VectorBase:AMEC020383"/>
<sequence length="596" mass="63407">GGGGGGGTSSGGEDGTDKGLLRRSSSVRAKASMFAQLESKLKENENPLLNRPIVARPRRAQFTTQTISPTDIERSNNAINSGLSSGQYRTPPPPTIGNSTGQHQPSAHQPIMNTIPTNNNNNIVSDDSGAEFDPSTLQVSKKVKLFSGGCVTVKGGGGADGADQLTAVAALANGTANQLPAVRRRKTLLKVRTIGKLAMPKFLNDSNNNVSVRQQQQQHQEQQQCNGNGSTNGTGSEGETDLLLQHIVPKVDRIRRKFMSIPSTTTTFLNSTENGVQSPTQGGHGDDASDGSDSNVDSGKENNYDSGVENMNGPSRPSLGSGSSNVLALKRNFLNSSNRSKVTATPQHKEKDPALDVSTELDGVVTKGKVSRLANQWNRLRMTLDVSSILKAPGTTFDTPPSPTGRIGNGLAAERECESLPIGCGGMERSYTLDSSLERSQSTHHNSTSQQQFSRSFTRKPNGSSRFALVEDRFAKYFGCKAGGQSSPAAAAAQPVSGKSMMVSRNSSVREPNTPTNNGTAGKQQSRRRSQSMPKESLLLEQRLETLISTIAANGWDGKCTVGGVQPVQTVEELNLTTEDLSMADTEFDKLFIGVC</sequence>
<feature type="compositionally biased region" description="Polar residues" evidence="1">
    <location>
        <begin position="265"/>
        <end position="281"/>
    </location>
</feature>
<feature type="compositionally biased region" description="Polar residues" evidence="1">
    <location>
        <begin position="96"/>
        <end position="107"/>
    </location>
</feature>
<dbReference type="AlphaFoldDB" id="A0A182UH98"/>
<organism evidence="2 3">
    <name type="scientific">Anopheles melas</name>
    <dbReference type="NCBI Taxonomy" id="34690"/>
    <lineage>
        <taxon>Eukaryota</taxon>
        <taxon>Metazoa</taxon>
        <taxon>Ecdysozoa</taxon>
        <taxon>Arthropoda</taxon>
        <taxon>Hexapoda</taxon>
        <taxon>Insecta</taxon>
        <taxon>Pterygota</taxon>
        <taxon>Neoptera</taxon>
        <taxon>Endopterygota</taxon>
        <taxon>Diptera</taxon>
        <taxon>Nematocera</taxon>
        <taxon>Culicoidea</taxon>
        <taxon>Culicidae</taxon>
        <taxon>Anophelinae</taxon>
        <taxon>Anopheles</taxon>
    </lineage>
</organism>
<keyword evidence="3" id="KW-1185">Reference proteome</keyword>
<proteinExistence type="predicted"/>
<feature type="region of interest" description="Disordered" evidence="1">
    <location>
        <begin position="265"/>
        <end position="324"/>
    </location>
</feature>
<dbReference type="EnsemblMetazoa" id="AMEC020383-RA">
    <property type="protein sequence ID" value="AMEC020383-PA"/>
    <property type="gene ID" value="AMEC020383"/>
</dbReference>
<name>A0A182UH98_9DIPT</name>
<feature type="compositionally biased region" description="Gly residues" evidence="1">
    <location>
        <begin position="1"/>
        <end position="13"/>
    </location>
</feature>
<evidence type="ECO:0000313" key="3">
    <source>
        <dbReference type="Proteomes" id="UP000075902"/>
    </source>
</evidence>
<feature type="region of interest" description="Disordered" evidence="1">
    <location>
        <begin position="1"/>
        <end position="26"/>
    </location>
</feature>
<feature type="region of interest" description="Disordered" evidence="1">
    <location>
        <begin position="202"/>
        <end position="238"/>
    </location>
</feature>
<protein>
    <submittedName>
        <fullName evidence="2">Uncharacterized protein</fullName>
    </submittedName>
</protein>
<feature type="region of interest" description="Disordered" evidence="1">
    <location>
        <begin position="434"/>
        <end position="464"/>
    </location>
</feature>
<reference evidence="2" key="2">
    <citation type="submission" date="2020-05" db="UniProtKB">
        <authorList>
            <consortium name="EnsemblMetazoa"/>
        </authorList>
    </citation>
    <scope>IDENTIFICATION</scope>
    <source>
        <strain evidence="2">CM1001059</strain>
    </source>
</reference>
<feature type="region of interest" description="Disordered" evidence="1">
    <location>
        <begin position="61"/>
        <end position="107"/>
    </location>
</feature>
<feature type="compositionally biased region" description="Polar residues" evidence="1">
    <location>
        <begin position="503"/>
        <end position="524"/>
    </location>
</feature>
<feature type="compositionally biased region" description="Polar residues" evidence="1">
    <location>
        <begin position="61"/>
        <end position="88"/>
    </location>
</feature>
<feature type="compositionally biased region" description="Low complexity" evidence="1">
    <location>
        <begin position="483"/>
        <end position="495"/>
    </location>
</feature>
<dbReference type="Proteomes" id="UP000075902">
    <property type="component" value="Unassembled WGS sequence"/>
</dbReference>
<evidence type="ECO:0000256" key="1">
    <source>
        <dbReference type="SAM" id="MobiDB-lite"/>
    </source>
</evidence>
<feature type="compositionally biased region" description="Low complexity" evidence="1">
    <location>
        <begin position="443"/>
        <end position="456"/>
    </location>
</feature>
<accession>A0A182UH98</accession>
<feature type="compositionally biased region" description="Polar residues" evidence="1">
    <location>
        <begin position="204"/>
        <end position="213"/>
    </location>
</feature>
<feature type="region of interest" description="Disordered" evidence="1">
    <location>
        <begin position="483"/>
        <end position="534"/>
    </location>
</feature>
<evidence type="ECO:0000313" key="2">
    <source>
        <dbReference type="EnsemblMetazoa" id="AMEC020383-PA"/>
    </source>
</evidence>
<reference evidence="3" key="1">
    <citation type="submission" date="2014-01" db="EMBL/GenBank/DDBJ databases">
        <title>The Genome Sequence of Anopheles melas CM1001059_A (V2).</title>
        <authorList>
            <consortium name="The Broad Institute Genomics Platform"/>
            <person name="Neafsey D.E."/>
            <person name="Besansky N."/>
            <person name="Howell P."/>
            <person name="Walton C."/>
            <person name="Young S.K."/>
            <person name="Zeng Q."/>
            <person name="Gargeya S."/>
            <person name="Fitzgerald M."/>
            <person name="Haas B."/>
            <person name="Abouelleil A."/>
            <person name="Allen A.W."/>
            <person name="Alvarado L."/>
            <person name="Arachchi H.M."/>
            <person name="Berlin A.M."/>
            <person name="Chapman S.B."/>
            <person name="Gainer-Dewar J."/>
            <person name="Goldberg J."/>
            <person name="Griggs A."/>
            <person name="Gujja S."/>
            <person name="Hansen M."/>
            <person name="Howarth C."/>
            <person name="Imamovic A."/>
            <person name="Ireland A."/>
            <person name="Larimer J."/>
            <person name="McCowan C."/>
            <person name="Murphy C."/>
            <person name="Pearson M."/>
            <person name="Poon T.W."/>
            <person name="Priest M."/>
            <person name="Roberts A."/>
            <person name="Saif S."/>
            <person name="Shea T."/>
            <person name="Sisk P."/>
            <person name="Sykes S."/>
            <person name="Wortman J."/>
            <person name="Nusbaum C."/>
            <person name="Birren B."/>
        </authorList>
    </citation>
    <scope>NUCLEOTIDE SEQUENCE [LARGE SCALE GENOMIC DNA]</scope>
    <source>
        <strain evidence="3">CM1001059</strain>
    </source>
</reference>